<dbReference type="EMBL" id="JACGXL010000006">
    <property type="protein sequence ID" value="MBA8889283.1"/>
    <property type="molecule type" value="Genomic_DNA"/>
</dbReference>
<feature type="region of interest" description="Disordered" evidence="1">
    <location>
        <begin position="24"/>
        <end position="55"/>
    </location>
</feature>
<name>A0A839F2M1_9GAMM</name>
<proteinExistence type="predicted"/>
<protein>
    <submittedName>
        <fullName evidence="2">Uncharacterized protein</fullName>
    </submittedName>
</protein>
<organism evidence="2 3">
    <name type="scientific">Dokdonella fugitiva</name>
    <dbReference type="NCBI Taxonomy" id="328517"/>
    <lineage>
        <taxon>Bacteria</taxon>
        <taxon>Pseudomonadati</taxon>
        <taxon>Pseudomonadota</taxon>
        <taxon>Gammaproteobacteria</taxon>
        <taxon>Lysobacterales</taxon>
        <taxon>Rhodanobacteraceae</taxon>
        <taxon>Dokdonella</taxon>
    </lineage>
</organism>
<evidence type="ECO:0000313" key="2">
    <source>
        <dbReference type="EMBL" id="MBA8889283.1"/>
    </source>
</evidence>
<keyword evidence="3" id="KW-1185">Reference proteome</keyword>
<comment type="caution">
    <text evidence="2">The sequence shown here is derived from an EMBL/GenBank/DDBJ whole genome shotgun (WGS) entry which is preliminary data.</text>
</comment>
<feature type="compositionally biased region" description="Low complexity" evidence="1">
    <location>
        <begin position="24"/>
        <end position="38"/>
    </location>
</feature>
<accession>A0A839F2M1</accession>
<reference evidence="2 3" key="1">
    <citation type="submission" date="2020-07" db="EMBL/GenBank/DDBJ databases">
        <title>Genomic Encyclopedia of Type Strains, Phase IV (KMG-V): Genome sequencing to study the core and pangenomes of soil and plant-associated prokaryotes.</title>
        <authorList>
            <person name="Whitman W."/>
        </authorList>
    </citation>
    <scope>NUCLEOTIDE SEQUENCE [LARGE SCALE GENOMIC DNA]</scope>
    <source>
        <strain evidence="2 3">RH2WT43</strain>
    </source>
</reference>
<gene>
    <name evidence="2" type="ORF">FHW12_003526</name>
</gene>
<evidence type="ECO:0000256" key="1">
    <source>
        <dbReference type="SAM" id="MobiDB-lite"/>
    </source>
</evidence>
<dbReference type="RefSeq" id="WP_182532481.1">
    <property type="nucleotide sequence ID" value="NZ_JACGXL010000006.1"/>
</dbReference>
<dbReference type="AlphaFoldDB" id="A0A839F2M1"/>
<sequence>MNDDPVMDAIMHAWSRRLRRFLEDPAPVGNDDGAPAPDAFDDCRDGTSRSSSPGA</sequence>
<dbReference type="Proteomes" id="UP000550401">
    <property type="component" value="Unassembled WGS sequence"/>
</dbReference>
<evidence type="ECO:0000313" key="3">
    <source>
        <dbReference type="Proteomes" id="UP000550401"/>
    </source>
</evidence>